<reference evidence="1" key="1">
    <citation type="journal article" date="2015" name="Nature">
        <title>Complex archaea that bridge the gap between prokaryotes and eukaryotes.</title>
        <authorList>
            <person name="Spang A."/>
            <person name="Saw J.H."/>
            <person name="Jorgensen S.L."/>
            <person name="Zaremba-Niedzwiedzka K."/>
            <person name="Martijn J."/>
            <person name="Lind A.E."/>
            <person name="van Eijk R."/>
            <person name="Schleper C."/>
            <person name="Guy L."/>
            <person name="Ettema T.J."/>
        </authorList>
    </citation>
    <scope>NUCLEOTIDE SEQUENCE</scope>
</reference>
<protein>
    <submittedName>
        <fullName evidence="1">Uncharacterized protein</fullName>
    </submittedName>
</protein>
<accession>A0A0F8YRJ9</accession>
<proteinExistence type="predicted"/>
<name>A0A0F8YRJ9_9ZZZZ</name>
<organism evidence="1">
    <name type="scientific">marine sediment metagenome</name>
    <dbReference type="NCBI Taxonomy" id="412755"/>
    <lineage>
        <taxon>unclassified sequences</taxon>
        <taxon>metagenomes</taxon>
        <taxon>ecological metagenomes</taxon>
    </lineage>
</organism>
<dbReference type="AlphaFoldDB" id="A0A0F8YRJ9"/>
<evidence type="ECO:0000313" key="1">
    <source>
        <dbReference type="EMBL" id="KKK50651.1"/>
    </source>
</evidence>
<gene>
    <name evidence="1" type="ORF">LCGC14_3122890</name>
</gene>
<comment type="caution">
    <text evidence="1">The sequence shown here is derived from an EMBL/GenBank/DDBJ whole genome shotgun (WGS) entry which is preliminary data.</text>
</comment>
<dbReference type="EMBL" id="LAZR01067911">
    <property type="protein sequence ID" value="KKK50651.1"/>
    <property type="molecule type" value="Genomic_DNA"/>
</dbReference>
<sequence length="97" mass="11835">MEMRFWDFKQSHTENGKPLKEWKDEFRITIHLNEDKTIKFLATEFESIRNFDGVEIIAIRDWKKDKKSIFKIVKGYFKRSKIKSNTKILKKRKLILN</sequence>